<accession>A0A165RG26</accession>
<name>A0A165RG26_9AGAM</name>
<sequence>MELPYPVVIAQYKRDDYGVGKEEHFHWALVIIYDKQTLAGYAIQAVDRTVRGEEPTWQIDCRVISSLSRSSKCLGGVQVASIKHTAVQGFLQAVHEHGIGSSARPGWRCKDYVLELLEVLRTYGTLQIQHLSVEAILSALRDASGKTHAQSIVAQRCVPHMRWL</sequence>
<dbReference type="Pfam" id="PF21858">
    <property type="entry name" value="DUF6914"/>
    <property type="match status" value="1"/>
</dbReference>
<proteinExistence type="predicted"/>
<protein>
    <submittedName>
        <fullName evidence="1">Uncharacterized protein</fullName>
    </submittedName>
</protein>
<dbReference type="InterPro" id="IPR054208">
    <property type="entry name" value="DUF6914"/>
</dbReference>
<dbReference type="AlphaFoldDB" id="A0A165RG26"/>
<evidence type="ECO:0000313" key="2">
    <source>
        <dbReference type="Proteomes" id="UP000076761"/>
    </source>
</evidence>
<gene>
    <name evidence="1" type="ORF">NEOLEDRAFT_1135863</name>
</gene>
<dbReference type="InParanoid" id="A0A165RG26"/>
<dbReference type="OrthoDB" id="3175502at2759"/>
<reference evidence="1 2" key="1">
    <citation type="journal article" date="2016" name="Mol. Biol. Evol.">
        <title>Comparative Genomics of Early-Diverging Mushroom-Forming Fungi Provides Insights into the Origins of Lignocellulose Decay Capabilities.</title>
        <authorList>
            <person name="Nagy L.G."/>
            <person name="Riley R."/>
            <person name="Tritt A."/>
            <person name="Adam C."/>
            <person name="Daum C."/>
            <person name="Floudas D."/>
            <person name="Sun H."/>
            <person name="Yadav J.S."/>
            <person name="Pangilinan J."/>
            <person name="Larsson K.H."/>
            <person name="Matsuura K."/>
            <person name="Barry K."/>
            <person name="Labutti K."/>
            <person name="Kuo R."/>
            <person name="Ohm R.A."/>
            <person name="Bhattacharya S.S."/>
            <person name="Shirouzu T."/>
            <person name="Yoshinaga Y."/>
            <person name="Martin F.M."/>
            <person name="Grigoriev I.V."/>
            <person name="Hibbett D.S."/>
        </authorList>
    </citation>
    <scope>NUCLEOTIDE SEQUENCE [LARGE SCALE GENOMIC DNA]</scope>
    <source>
        <strain evidence="1 2">HHB14362 ss-1</strain>
    </source>
</reference>
<dbReference type="EMBL" id="KV425582">
    <property type="protein sequence ID" value="KZT23757.1"/>
    <property type="molecule type" value="Genomic_DNA"/>
</dbReference>
<dbReference type="Proteomes" id="UP000076761">
    <property type="component" value="Unassembled WGS sequence"/>
</dbReference>
<evidence type="ECO:0000313" key="1">
    <source>
        <dbReference type="EMBL" id="KZT23757.1"/>
    </source>
</evidence>
<organism evidence="1 2">
    <name type="scientific">Neolentinus lepideus HHB14362 ss-1</name>
    <dbReference type="NCBI Taxonomy" id="1314782"/>
    <lineage>
        <taxon>Eukaryota</taxon>
        <taxon>Fungi</taxon>
        <taxon>Dikarya</taxon>
        <taxon>Basidiomycota</taxon>
        <taxon>Agaricomycotina</taxon>
        <taxon>Agaricomycetes</taxon>
        <taxon>Gloeophyllales</taxon>
        <taxon>Gloeophyllaceae</taxon>
        <taxon>Neolentinus</taxon>
    </lineage>
</organism>
<keyword evidence="2" id="KW-1185">Reference proteome</keyword>